<dbReference type="PROSITE" id="PS50005">
    <property type="entry name" value="TPR"/>
    <property type="match status" value="1"/>
</dbReference>
<gene>
    <name evidence="11" type="ORF">P43SY_000484</name>
</gene>
<evidence type="ECO:0000256" key="10">
    <source>
        <dbReference type="PROSITE-ProRule" id="PRU00339"/>
    </source>
</evidence>
<evidence type="ECO:0000256" key="5">
    <source>
        <dbReference type="ARBA" id="ARBA00022553"/>
    </source>
</evidence>
<dbReference type="AlphaFoldDB" id="A0AAD5QBL1"/>
<organism evidence="11 12">
    <name type="scientific">Pythium insidiosum</name>
    <name type="common">Pythiosis disease agent</name>
    <dbReference type="NCBI Taxonomy" id="114742"/>
    <lineage>
        <taxon>Eukaryota</taxon>
        <taxon>Sar</taxon>
        <taxon>Stramenopiles</taxon>
        <taxon>Oomycota</taxon>
        <taxon>Peronosporomycetes</taxon>
        <taxon>Pythiales</taxon>
        <taxon>Pythiaceae</taxon>
        <taxon>Pythium</taxon>
    </lineage>
</organism>
<dbReference type="InterPro" id="IPR050754">
    <property type="entry name" value="FKBP4/5/8-like"/>
</dbReference>
<dbReference type="Gene3D" id="1.25.40.10">
    <property type="entry name" value="Tetratricopeptide repeat domain"/>
    <property type="match status" value="1"/>
</dbReference>
<evidence type="ECO:0000256" key="7">
    <source>
        <dbReference type="ARBA" id="ARBA00022803"/>
    </source>
</evidence>
<evidence type="ECO:0000256" key="4">
    <source>
        <dbReference type="ARBA" id="ARBA00022490"/>
    </source>
</evidence>
<dbReference type="PANTHER" id="PTHR46512:SF9">
    <property type="entry name" value="PEPTIDYLPROLYL ISOMERASE"/>
    <property type="match status" value="1"/>
</dbReference>
<dbReference type="PANTHER" id="PTHR46512">
    <property type="entry name" value="PEPTIDYLPROLYL ISOMERASE"/>
    <property type="match status" value="1"/>
</dbReference>
<protein>
    <recommendedName>
        <fullName evidence="3">peptidylprolyl isomerase</fullName>
        <ecNumber evidence="3">5.2.1.8</ecNumber>
    </recommendedName>
</protein>
<keyword evidence="8" id="KW-0697">Rotamase</keyword>
<comment type="caution">
    <text evidence="11">The sequence shown here is derived from an EMBL/GenBank/DDBJ whole genome shotgun (WGS) entry which is preliminary data.</text>
</comment>
<dbReference type="Proteomes" id="UP001209570">
    <property type="component" value="Unassembled WGS sequence"/>
</dbReference>
<name>A0AAD5QBL1_PYTIN</name>
<accession>A0AAD5QBL1</accession>
<feature type="repeat" description="TPR" evidence="10">
    <location>
        <begin position="61"/>
        <end position="94"/>
    </location>
</feature>
<keyword evidence="4" id="KW-0963">Cytoplasm</keyword>
<dbReference type="Pfam" id="PF13181">
    <property type="entry name" value="TPR_8"/>
    <property type="match status" value="1"/>
</dbReference>
<dbReference type="EMBL" id="JAKCXM010000093">
    <property type="protein sequence ID" value="KAJ0402870.1"/>
    <property type="molecule type" value="Genomic_DNA"/>
</dbReference>
<dbReference type="SUPFAM" id="SSF48452">
    <property type="entry name" value="TPR-like"/>
    <property type="match status" value="1"/>
</dbReference>
<comment type="subcellular location">
    <subcellularLocation>
        <location evidence="2">Cytoplasm</location>
    </subcellularLocation>
</comment>
<dbReference type="GO" id="GO:0005737">
    <property type="term" value="C:cytoplasm"/>
    <property type="evidence" value="ECO:0007669"/>
    <property type="project" value="UniProtKB-SubCell"/>
</dbReference>
<evidence type="ECO:0000256" key="1">
    <source>
        <dbReference type="ARBA" id="ARBA00000971"/>
    </source>
</evidence>
<dbReference type="InterPro" id="IPR019734">
    <property type="entry name" value="TPR_rpt"/>
</dbReference>
<sequence length="124" mass="14264">MACRHAFLSQDCEYDDEETARVQEIEIPCCMNLAMCLWKLSDLNACIQLCDRVLEMSPRHTKALYRRSQALLETKSFSEAIRDLEKAVEFEPSNKLFRSSLDRARLMSAHHSSKAKKAFATAFD</sequence>
<keyword evidence="5" id="KW-0597">Phosphoprotein</keyword>
<evidence type="ECO:0000256" key="9">
    <source>
        <dbReference type="ARBA" id="ARBA00023235"/>
    </source>
</evidence>
<dbReference type="InterPro" id="IPR011990">
    <property type="entry name" value="TPR-like_helical_dom_sf"/>
</dbReference>
<keyword evidence="9" id="KW-0413">Isomerase</keyword>
<evidence type="ECO:0000313" key="12">
    <source>
        <dbReference type="Proteomes" id="UP001209570"/>
    </source>
</evidence>
<keyword evidence="12" id="KW-1185">Reference proteome</keyword>
<evidence type="ECO:0000256" key="6">
    <source>
        <dbReference type="ARBA" id="ARBA00022737"/>
    </source>
</evidence>
<evidence type="ECO:0000313" key="11">
    <source>
        <dbReference type="EMBL" id="KAJ0402870.1"/>
    </source>
</evidence>
<evidence type="ECO:0000256" key="8">
    <source>
        <dbReference type="ARBA" id="ARBA00023110"/>
    </source>
</evidence>
<dbReference type="SMART" id="SM00028">
    <property type="entry name" value="TPR"/>
    <property type="match status" value="2"/>
</dbReference>
<comment type="catalytic activity">
    <reaction evidence="1">
        <text>[protein]-peptidylproline (omega=180) = [protein]-peptidylproline (omega=0)</text>
        <dbReference type="Rhea" id="RHEA:16237"/>
        <dbReference type="Rhea" id="RHEA-COMP:10747"/>
        <dbReference type="Rhea" id="RHEA-COMP:10748"/>
        <dbReference type="ChEBI" id="CHEBI:83833"/>
        <dbReference type="ChEBI" id="CHEBI:83834"/>
        <dbReference type="EC" id="5.2.1.8"/>
    </reaction>
</comment>
<evidence type="ECO:0000256" key="3">
    <source>
        <dbReference type="ARBA" id="ARBA00013194"/>
    </source>
</evidence>
<dbReference type="InterPro" id="IPR013105">
    <property type="entry name" value="TPR_2"/>
</dbReference>
<dbReference type="EC" id="5.2.1.8" evidence="3"/>
<evidence type="ECO:0000256" key="2">
    <source>
        <dbReference type="ARBA" id="ARBA00004496"/>
    </source>
</evidence>
<keyword evidence="7 10" id="KW-0802">TPR repeat</keyword>
<keyword evidence="6" id="KW-0677">Repeat</keyword>
<proteinExistence type="predicted"/>
<dbReference type="GO" id="GO:0003755">
    <property type="term" value="F:peptidyl-prolyl cis-trans isomerase activity"/>
    <property type="evidence" value="ECO:0007669"/>
    <property type="project" value="UniProtKB-EC"/>
</dbReference>
<dbReference type="Pfam" id="PF07719">
    <property type="entry name" value="TPR_2"/>
    <property type="match status" value="1"/>
</dbReference>
<reference evidence="11" key="1">
    <citation type="submission" date="2021-12" db="EMBL/GenBank/DDBJ databases">
        <title>Prjna785345.</title>
        <authorList>
            <person name="Rujirawat T."/>
            <person name="Krajaejun T."/>
        </authorList>
    </citation>
    <scope>NUCLEOTIDE SEQUENCE</scope>
    <source>
        <strain evidence="11">Pi057C3</strain>
    </source>
</reference>